<dbReference type="EMBL" id="JADJIB010000019">
    <property type="protein sequence ID" value="MBK7274939.1"/>
    <property type="molecule type" value="Genomic_DNA"/>
</dbReference>
<protein>
    <submittedName>
        <fullName evidence="2">Uncharacterized protein</fullName>
    </submittedName>
</protein>
<organism evidence="2 3">
    <name type="scientific">Candidatus Phosphoribacter hodrii</name>
    <dbReference type="NCBI Taxonomy" id="2953743"/>
    <lineage>
        <taxon>Bacteria</taxon>
        <taxon>Bacillati</taxon>
        <taxon>Actinomycetota</taxon>
        <taxon>Actinomycetes</taxon>
        <taxon>Micrococcales</taxon>
        <taxon>Dermatophilaceae</taxon>
        <taxon>Candidatus Phosphoribacter</taxon>
    </lineage>
</organism>
<name>A0A935IRQ9_9MICO</name>
<evidence type="ECO:0000313" key="3">
    <source>
        <dbReference type="Proteomes" id="UP000726105"/>
    </source>
</evidence>
<gene>
    <name evidence="2" type="ORF">IPI13_17980</name>
</gene>
<proteinExistence type="predicted"/>
<reference evidence="2 3" key="1">
    <citation type="submission" date="2020-10" db="EMBL/GenBank/DDBJ databases">
        <title>Connecting structure to function with the recovery of over 1000 high-quality activated sludge metagenome-assembled genomes encoding full-length rRNA genes using long-read sequencing.</title>
        <authorList>
            <person name="Singleton C.M."/>
            <person name="Petriglieri F."/>
            <person name="Kristensen J.M."/>
            <person name="Kirkegaard R.H."/>
            <person name="Michaelsen T.Y."/>
            <person name="Andersen M.H."/>
            <person name="Karst S.M."/>
            <person name="Dueholm M.S."/>
            <person name="Nielsen P.H."/>
            <person name="Albertsen M."/>
        </authorList>
    </citation>
    <scope>NUCLEOTIDE SEQUENCE [LARGE SCALE GENOMIC DNA]</scope>
    <source>
        <strain evidence="2">Ega_18-Q3-R5-49_MAXAC.001</strain>
    </source>
</reference>
<sequence>MPTVTVVERLPYSVIVKFIADCGFRPEQVKGMRMVPRCIEVDVLDDGPPRLGAGHNVTFHTMRIPYDPTEQDAPQDAKPQDRPQFPDFVVPRHPEPGSPLDAYIKACLSAGRKDIEDLRLCEPDPRYAPGGWTGPEDEKPEGMMQA</sequence>
<accession>A0A935IRQ9</accession>
<evidence type="ECO:0000256" key="1">
    <source>
        <dbReference type="SAM" id="MobiDB-lite"/>
    </source>
</evidence>
<comment type="caution">
    <text evidence="2">The sequence shown here is derived from an EMBL/GenBank/DDBJ whole genome shotgun (WGS) entry which is preliminary data.</text>
</comment>
<feature type="region of interest" description="Disordered" evidence="1">
    <location>
        <begin position="66"/>
        <end position="97"/>
    </location>
</feature>
<feature type="compositionally biased region" description="Basic and acidic residues" evidence="1">
    <location>
        <begin position="136"/>
        <end position="146"/>
    </location>
</feature>
<dbReference type="Proteomes" id="UP000726105">
    <property type="component" value="Unassembled WGS sequence"/>
</dbReference>
<dbReference type="AlphaFoldDB" id="A0A935IRQ9"/>
<feature type="region of interest" description="Disordered" evidence="1">
    <location>
        <begin position="121"/>
        <end position="146"/>
    </location>
</feature>
<evidence type="ECO:0000313" key="2">
    <source>
        <dbReference type="EMBL" id="MBK7274939.1"/>
    </source>
</evidence>